<evidence type="ECO:0000313" key="6">
    <source>
        <dbReference type="Proteomes" id="UP000186559"/>
    </source>
</evidence>
<evidence type="ECO:0000256" key="3">
    <source>
        <dbReference type="PROSITE-ProRule" id="PRU00339"/>
    </source>
</evidence>
<dbReference type="GO" id="GO:0032259">
    <property type="term" value="P:methylation"/>
    <property type="evidence" value="ECO:0007669"/>
    <property type="project" value="UniProtKB-KW"/>
</dbReference>
<gene>
    <name evidence="5" type="ORF">Ga0080559_TMP4641</name>
</gene>
<dbReference type="CDD" id="cd02440">
    <property type="entry name" value="AdoMet_MTases"/>
    <property type="match status" value="1"/>
</dbReference>
<dbReference type="InterPro" id="IPR011990">
    <property type="entry name" value="TPR-like_helical_dom_sf"/>
</dbReference>
<sequence length="456" mass="48948">MDSIKRYLTAEALNAYAAGRYSAAETVCVRTLMDYPNDPDLLHLLGLARLAHGSITAAIEALEAACVHAPVPSPEAYNNLGIALRKGQRPEDAIAAFRKAIETRSGYAEAMYNLAVTSMDLADFATAADLLAEVTAASPEDARAHFALADALIALNDLDAAALSLRRYLRLAPGDEQGAELLLAFIGKGAVPASASPAFLRDLYRRKAKNWDLVPGYFAHRHVLDAVLRHASPPFLSALDVGCGTGLSGAGVRAMTQHMAGVDVSPDMLEGARAKGIYDVLHEDDLLSFLTRHPDRFDLIVSTAALIHFGDLNAVLEAVWLALRREGTFAFTTYSYDGSDPTAFGASSYRELAKAGCFAHGSAYLADLSKTCGFEICEVSEIIHEQSSTQKIPGFVAVLRKRTATPCTLEPGTTLRRHTSQPNEGSAFPKPLRRAVPEKLQSGHLVCSTGVACWSF</sequence>
<keyword evidence="1" id="KW-0677">Repeat</keyword>
<dbReference type="RefSeq" id="WP_076624997.1">
    <property type="nucleotide sequence ID" value="NZ_BMEW01000015.1"/>
</dbReference>
<proteinExistence type="predicted"/>
<evidence type="ECO:0000259" key="4">
    <source>
        <dbReference type="Pfam" id="PF08242"/>
    </source>
</evidence>
<dbReference type="SUPFAM" id="SSF53335">
    <property type="entry name" value="S-adenosyl-L-methionine-dependent methyltransferases"/>
    <property type="match status" value="1"/>
</dbReference>
<feature type="domain" description="Methyltransferase type 12" evidence="4">
    <location>
        <begin position="239"/>
        <end position="329"/>
    </location>
</feature>
<keyword evidence="2 3" id="KW-0802">TPR repeat</keyword>
<organism evidence="5 6">
    <name type="scientific">Salipiger profundus</name>
    <dbReference type="NCBI Taxonomy" id="1229727"/>
    <lineage>
        <taxon>Bacteria</taxon>
        <taxon>Pseudomonadati</taxon>
        <taxon>Pseudomonadota</taxon>
        <taxon>Alphaproteobacteria</taxon>
        <taxon>Rhodobacterales</taxon>
        <taxon>Roseobacteraceae</taxon>
        <taxon>Salipiger</taxon>
    </lineage>
</organism>
<name>A0A1U7DB85_9RHOB</name>
<dbReference type="Gene3D" id="3.40.50.150">
    <property type="entry name" value="Vaccinia Virus protein VP39"/>
    <property type="match status" value="1"/>
</dbReference>
<dbReference type="SMART" id="SM00028">
    <property type="entry name" value="TPR"/>
    <property type="match status" value="4"/>
</dbReference>
<dbReference type="Pfam" id="PF13432">
    <property type="entry name" value="TPR_16"/>
    <property type="match status" value="2"/>
</dbReference>
<accession>A0A1U7DB85</accession>
<protein>
    <submittedName>
        <fullName evidence="5">Putative methyltransferase (Contains TPR repeat)</fullName>
    </submittedName>
</protein>
<dbReference type="Gene3D" id="1.25.40.10">
    <property type="entry name" value="Tetratricopeptide repeat domain"/>
    <property type="match status" value="2"/>
</dbReference>
<dbReference type="PROSITE" id="PS50005">
    <property type="entry name" value="TPR"/>
    <property type="match status" value="2"/>
</dbReference>
<evidence type="ECO:0000313" key="5">
    <source>
        <dbReference type="EMBL" id="APX25437.1"/>
    </source>
</evidence>
<feature type="repeat" description="TPR" evidence="3">
    <location>
        <begin position="74"/>
        <end position="107"/>
    </location>
</feature>
<dbReference type="EMBL" id="CP014796">
    <property type="protein sequence ID" value="APX25437.1"/>
    <property type="molecule type" value="Genomic_DNA"/>
</dbReference>
<dbReference type="InterPro" id="IPR013105">
    <property type="entry name" value="TPR_2"/>
</dbReference>
<reference evidence="5 6" key="1">
    <citation type="submission" date="2016-03" db="EMBL/GenBank/DDBJ databases">
        <title>Deep-sea bacteria in the southern Pacific.</title>
        <authorList>
            <person name="Tang K."/>
        </authorList>
    </citation>
    <scope>NUCLEOTIDE SEQUENCE [LARGE SCALE GENOMIC DNA]</scope>
    <source>
        <strain evidence="5 6">JLT2016</strain>
    </source>
</reference>
<keyword evidence="6" id="KW-1185">Reference proteome</keyword>
<dbReference type="Pfam" id="PF08242">
    <property type="entry name" value="Methyltransf_12"/>
    <property type="match status" value="1"/>
</dbReference>
<dbReference type="InterPro" id="IPR019734">
    <property type="entry name" value="TPR_rpt"/>
</dbReference>
<dbReference type="PANTHER" id="PTHR43861">
    <property type="entry name" value="TRANS-ACONITATE 2-METHYLTRANSFERASE-RELATED"/>
    <property type="match status" value="1"/>
</dbReference>
<dbReference type="GO" id="GO:0008168">
    <property type="term" value="F:methyltransferase activity"/>
    <property type="evidence" value="ECO:0007669"/>
    <property type="project" value="UniProtKB-KW"/>
</dbReference>
<dbReference type="InterPro" id="IPR013217">
    <property type="entry name" value="Methyltransf_12"/>
</dbReference>
<feature type="repeat" description="TPR" evidence="3">
    <location>
        <begin position="142"/>
        <end position="175"/>
    </location>
</feature>
<dbReference type="AlphaFoldDB" id="A0A1U7DB85"/>
<dbReference type="InterPro" id="IPR029063">
    <property type="entry name" value="SAM-dependent_MTases_sf"/>
</dbReference>
<dbReference type="Pfam" id="PF07719">
    <property type="entry name" value="TPR_2"/>
    <property type="match status" value="1"/>
</dbReference>
<evidence type="ECO:0000256" key="1">
    <source>
        <dbReference type="ARBA" id="ARBA00022737"/>
    </source>
</evidence>
<dbReference type="SUPFAM" id="SSF48452">
    <property type="entry name" value="TPR-like"/>
    <property type="match status" value="1"/>
</dbReference>
<keyword evidence="5" id="KW-0489">Methyltransferase</keyword>
<keyword evidence="5" id="KW-0808">Transferase</keyword>
<dbReference type="KEGG" id="tpro:Ga0080559_TMP4641"/>
<evidence type="ECO:0000256" key="2">
    <source>
        <dbReference type="ARBA" id="ARBA00022803"/>
    </source>
</evidence>
<dbReference type="Proteomes" id="UP000186559">
    <property type="component" value="Chromosome"/>
</dbReference>